<keyword evidence="2" id="KW-1133">Transmembrane helix</keyword>
<gene>
    <name evidence="3" type="ORF">GCM10025778_13760</name>
</gene>
<evidence type="ECO:0000256" key="2">
    <source>
        <dbReference type="SAM" id="Phobius"/>
    </source>
</evidence>
<proteinExistence type="predicted"/>
<evidence type="ECO:0000313" key="4">
    <source>
        <dbReference type="Proteomes" id="UP001501257"/>
    </source>
</evidence>
<dbReference type="EMBL" id="BAABLK010000023">
    <property type="protein sequence ID" value="GAA5226843.1"/>
    <property type="molecule type" value="Genomic_DNA"/>
</dbReference>
<reference evidence="4" key="1">
    <citation type="journal article" date="2019" name="Int. J. Syst. Evol. Microbiol.">
        <title>The Global Catalogue of Microorganisms (GCM) 10K type strain sequencing project: providing services to taxonomists for standard genome sequencing and annotation.</title>
        <authorList>
            <consortium name="The Broad Institute Genomics Platform"/>
            <consortium name="The Broad Institute Genome Sequencing Center for Infectious Disease"/>
            <person name="Wu L."/>
            <person name="Ma J."/>
        </authorList>
    </citation>
    <scope>NUCLEOTIDE SEQUENCE [LARGE SCALE GENOMIC DNA]</scope>
    <source>
        <strain evidence="4">JCM 18952</strain>
    </source>
</reference>
<keyword evidence="3" id="KW-0378">Hydrolase</keyword>
<keyword evidence="2" id="KW-0472">Membrane</keyword>
<feature type="transmembrane region" description="Helical" evidence="2">
    <location>
        <begin position="236"/>
        <end position="254"/>
    </location>
</feature>
<feature type="transmembrane region" description="Helical" evidence="2">
    <location>
        <begin position="199"/>
        <end position="224"/>
    </location>
</feature>
<feature type="transmembrane region" description="Helical" evidence="2">
    <location>
        <begin position="130"/>
        <end position="154"/>
    </location>
</feature>
<sequence length="386" mass="41300">MRVTSHAPQPSPHTALADPWAGPAAPAGTGGALSWSLVAATAVLLGVAWFLSSVFGTGTVLWLGALAMVPLGLCLLGLRWVDRWDPEPRAVLMLGLLWGAGASVAATLLFGDAFTELFFDPAGAVDMDMFGAVVQAPVLEELAKGAGVLLIFWINRAHFDGPLDGIVYGGIVGAGFAFTENILYFGASQMDPAGPGELAFVFVLRGLFSPFAHVLFTAWTGYALGLCAARGRRGRWPLYLGLGLMPAMAGHFLWNGGVGIFFDDYLVFYFVLQVPLFIASVIVVVMLQRAEQRLTAQRLDEYRASGWFTAAEVAMLATGAGRRKAKAWAAANGRSRQMKQFTVTAMRLAAVRQRIATGHPTGADYARELALLHHGHHQRAQMLAGT</sequence>
<feature type="transmembrane region" description="Helical" evidence="2">
    <location>
        <begin position="166"/>
        <end position="187"/>
    </location>
</feature>
<keyword evidence="4" id="KW-1185">Reference proteome</keyword>
<feature type="region of interest" description="Disordered" evidence="1">
    <location>
        <begin position="1"/>
        <end position="20"/>
    </location>
</feature>
<dbReference type="GO" id="GO:0008237">
    <property type="term" value="F:metallopeptidase activity"/>
    <property type="evidence" value="ECO:0007669"/>
    <property type="project" value="UniProtKB-KW"/>
</dbReference>
<dbReference type="InterPro" id="IPR026898">
    <property type="entry name" value="PrsW"/>
</dbReference>
<dbReference type="PANTHER" id="PTHR36844">
    <property type="entry name" value="PROTEASE PRSW"/>
    <property type="match status" value="1"/>
</dbReference>
<dbReference type="Pfam" id="PF13367">
    <property type="entry name" value="PrsW-protease"/>
    <property type="match status" value="1"/>
</dbReference>
<keyword evidence="2" id="KW-0812">Transmembrane</keyword>
<accession>A0ABP9TM46</accession>
<protein>
    <submittedName>
        <fullName evidence="3">PrsW family intramembrane metalloprotease</fullName>
    </submittedName>
</protein>
<feature type="transmembrane region" description="Helical" evidence="2">
    <location>
        <begin position="32"/>
        <end position="54"/>
    </location>
</feature>
<dbReference type="Proteomes" id="UP001501257">
    <property type="component" value="Unassembled WGS sequence"/>
</dbReference>
<keyword evidence="3" id="KW-0645">Protease</keyword>
<feature type="transmembrane region" description="Helical" evidence="2">
    <location>
        <begin position="266"/>
        <end position="287"/>
    </location>
</feature>
<evidence type="ECO:0000256" key="1">
    <source>
        <dbReference type="SAM" id="MobiDB-lite"/>
    </source>
</evidence>
<evidence type="ECO:0000313" key="3">
    <source>
        <dbReference type="EMBL" id="GAA5226843.1"/>
    </source>
</evidence>
<feature type="transmembrane region" description="Helical" evidence="2">
    <location>
        <begin position="90"/>
        <end position="110"/>
    </location>
</feature>
<comment type="caution">
    <text evidence="3">The sequence shown here is derived from an EMBL/GenBank/DDBJ whole genome shotgun (WGS) entry which is preliminary data.</text>
</comment>
<dbReference type="RefSeq" id="WP_210100838.1">
    <property type="nucleotide sequence ID" value="NZ_BAABLK010000023.1"/>
</dbReference>
<feature type="transmembrane region" description="Helical" evidence="2">
    <location>
        <begin position="60"/>
        <end position="78"/>
    </location>
</feature>
<keyword evidence="3" id="KW-0482">Metalloprotease</keyword>
<dbReference type="PANTHER" id="PTHR36844:SF1">
    <property type="entry name" value="PROTEASE PRSW"/>
    <property type="match status" value="1"/>
</dbReference>
<name>A0ABP9TM46_9MICC</name>
<organism evidence="3 4">
    <name type="scientific">Paeniglutamicibacter antarcticus</name>
    <dbReference type="NCBI Taxonomy" id="494023"/>
    <lineage>
        <taxon>Bacteria</taxon>
        <taxon>Bacillati</taxon>
        <taxon>Actinomycetota</taxon>
        <taxon>Actinomycetes</taxon>
        <taxon>Micrococcales</taxon>
        <taxon>Micrococcaceae</taxon>
        <taxon>Paeniglutamicibacter</taxon>
    </lineage>
</organism>